<dbReference type="GO" id="GO:0010181">
    <property type="term" value="F:FMN binding"/>
    <property type="evidence" value="ECO:0007669"/>
    <property type="project" value="InterPro"/>
</dbReference>
<protein>
    <submittedName>
        <fullName evidence="9">Isopentenyl diphosphate isomerase/L-lactate dehydrogenase-like FMN-dependent dehydrogenase</fullName>
    </submittedName>
</protein>
<dbReference type="Gene3D" id="3.20.20.70">
    <property type="entry name" value="Aldolase class I"/>
    <property type="match status" value="1"/>
</dbReference>
<dbReference type="GO" id="GO:0016614">
    <property type="term" value="F:oxidoreductase activity, acting on CH-OH group of donors"/>
    <property type="evidence" value="ECO:0007669"/>
    <property type="project" value="UniProtKB-ARBA"/>
</dbReference>
<dbReference type="GO" id="GO:0016853">
    <property type="term" value="F:isomerase activity"/>
    <property type="evidence" value="ECO:0007669"/>
    <property type="project" value="UniProtKB-KW"/>
</dbReference>
<feature type="binding site" evidence="7">
    <location>
        <position position="143"/>
    </location>
    <ligand>
        <name>glyoxylate</name>
        <dbReference type="ChEBI" id="CHEBI:36655"/>
    </ligand>
</feature>
<keyword evidence="9" id="KW-0413">Isomerase</keyword>
<evidence type="ECO:0000313" key="10">
    <source>
        <dbReference type="Proteomes" id="UP000248856"/>
    </source>
</evidence>
<comment type="cofactor">
    <cofactor evidence="1">
        <name>FMN</name>
        <dbReference type="ChEBI" id="CHEBI:58210"/>
    </cofactor>
</comment>
<evidence type="ECO:0000256" key="4">
    <source>
        <dbReference type="ARBA" id="ARBA00023002"/>
    </source>
</evidence>
<dbReference type="PROSITE" id="PS51349">
    <property type="entry name" value="FMN_HYDROXY_ACID_DH_2"/>
    <property type="match status" value="1"/>
</dbReference>
<feature type="binding site" evidence="7">
    <location>
        <position position="264"/>
    </location>
    <ligand>
        <name>FMN</name>
        <dbReference type="ChEBI" id="CHEBI:58210"/>
    </ligand>
</feature>
<dbReference type="PANTHER" id="PTHR10578">
    <property type="entry name" value="S -2-HYDROXY-ACID OXIDASE-RELATED"/>
    <property type="match status" value="1"/>
</dbReference>
<feature type="binding site" evidence="7">
    <location>
        <position position="242"/>
    </location>
    <ligand>
        <name>FMN</name>
        <dbReference type="ChEBI" id="CHEBI:58210"/>
    </ligand>
</feature>
<feature type="binding site" evidence="7">
    <location>
        <position position="269"/>
    </location>
    <ligand>
        <name>glyoxylate</name>
        <dbReference type="ChEBI" id="CHEBI:36655"/>
    </ligand>
</feature>
<evidence type="ECO:0000256" key="3">
    <source>
        <dbReference type="ARBA" id="ARBA00022643"/>
    </source>
</evidence>
<keyword evidence="3 7" id="KW-0288">FMN</keyword>
<dbReference type="InterPro" id="IPR012133">
    <property type="entry name" value="Alpha-hydoxy_acid_DH_FMN"/>
</dbReference>
<keyword evidence="4" id="KW-0560">Oxidoreductase</keyword>
<feature type="active site" description="Proton acceptor" evidence="6">
    <location>
        <position position="266"/>
    </location>
</feature>
<sequence>MSPHPPTAAPAALPPGVHGAIDYERLAPRHMDAARHAYVAGGCGQDLSVAANARAFAAWAVLPRLLRDVRHGHVRATVGDEAWAHPVALAPVAFQALAHPQGEIDTARAAGATDTCLVASTLSSHPLEAIAGACGPARWFQLYFQPRREDTLRLLRRAEAAGYRAIVVTLDAAIQTASRRALEAGFRMPADCVAANLRDQAPTEPPPPAPGQARIFHAMHFAPTWDDLDWLLAQARLPVWVKGVLHPGDAQALQARGMAGIVVSNHGGRSLDGAPATLQMLPAVRAAVGADFPVLLDGGIRCGTDVFKALALGADAVLVGRLQVYALAAAGALGVAHMLRLLVEELQACMALAGCATLADIGPHALVAQPLPFSSTTDTPC</sequence>
<reference evidence="9 10" key="1">
    <citation type="submission" date="2018-06" db="EMBL/GenBank/DDBJ databases">
        <title>Genomic Encyclopedia of Archaeal and Bacterial Type Strains, Phase II (KMG-II): from individual species to whole genera.</title>
        <authorList>
            <person name="Goeker M."/>
        </authorList>
    </citation>
    <scope>NUCLEOTIDE SEQUENCE [LARGE SCALE GENOMIC DNA]</scope>
    <source>
        <strain evidence="9 10">CFPB 3232</strain>
    </source>
</reference>
<dbReference type="Pfam" id="PF01070">
    <property type="entry name" value="FMN_dh"/>
    <property type="match status" value="1"/>
</dbReference>
<evidence type="ECO:0000256" key="6">
    <source>
        <dbReference type="PIRSR" id="PIRSR000138-1"/>
    </source>
</evidence>
<dbReference type="RefSeq" id="WP_111877571.1">
    <property type="nucleotide sequence ID" value="NZ_QLTA01000022.1"/>
</dbReference>
<dbReference type="SUPFAM" id="SSF51395">
    <property type="entry name" value="FMN-linked oxidoreductases"/>
    <property type="match status" value="1"/>
</dbReference>
<feature type="binding site" evidence="7">
    <location>
        <position position="266"/>
    </location>
    <ligand>
        <name>glyoxylate</name>
        <dbReference type="ChEBI" id="CHEBI:36655"/>
    </ligand>
</feature>
<evidence type="ECO:0000256" key="5">
    <source>
        <dbReference type="ARBA" id="ARBA00024042"/>
    </source>
</evidence>
<name>A0A328Z613_9BURK</name>
<dbReference type="EMBL" id="QLTA01000022">
    <property type="protein sequence ID" value="RAR80645.1"/>
    <property type="molecule type" value="Genomic_DNA"/>
</dbReference>
<comment type="similarity">
    <text evidence="5">Belongs to the FMN-dependent alpha-hydroxy acid dehydrogenase family.</text>
</comment>
<evidence type="ECO:0000259" key="8">
    <source>
        <dbReference type="PROSITE" id="PS51349"/>
    </source>
</evidence>
<keyword evidence="10" id="KW-1185">Reference proteome</keyword>
<keyword evidence="2 7" id="KW-0285">Flavoprotein</keyword>
<feature type="binding site" evidence="7">
    <location>
        <begin position="320"/>
        <end position="321"/>
    </location>
    <ligand>
        <name>FMN</name>
        <dbReference type="ChEBI" id="CHEBI:58210"/>
    </ligand>
</feature>
<dbReference type="InterPro" id="IPR037396">
    <property type="entry name" value="FMN_HAD"/>
</dbReference>
<dbReference type="FunFam" id="3.20.20.70:FF:000029">
    <property type="entry name" value="L-lactate dehydrogenase"/>
    <property type="match status" value="1"/>
</dbReference>
<dbReference type="InterPro" id="IPR013785">
    <property type="entry name" value="Aldolase_TIM"/>
</dbReference>
<dbReference type="PANTHER" id="PTHR10578:SF107">
    <property type="entry name" value="2-HYDROXYACID OXIDASE 1"/>
    <property type="match status" value="1"/>
</dbReference>
<gene>
    <name evidence="9" type="ORF">AX018_10223</name>
</gene>
<dbReference type="AlphaFoldDB" id="A0A328Z613"/>
<feature type="binding site" evidence="7">
    <location>
        <position position="169"/>
    </location>
    <ligand>
        <name>FMN</name>
        <dbReference type="ChEBI" id="CHEBI:58210"/>
    </ligand>
</feature>
<feature type="binding site" evidence="7">
    <location>
        <position position="141"/>
    </location>
    <ligand>
        <name>FMN</name>
        <dbReference type="ChEBI" id="CHEBI:58210"/>
    </ligand>
</feature>
<evidence type="ECO:0000313" key="9">
    <source>
        <dbReference type="EMBL" id="RAR80645.1"/>
    </source>
</evidence>
<organism evidence="9 10">
    <name type="scientific">Paracidovorax anthurii</name>
    <dbReference type="NCBI Taxonomy" id="78229"/>
    <lineage>
        <taxon>Bacteria</taxon>
        <taxon>Pseudomonadati</taxon>
        <taxon>Pseudomonadota</taxon>
        <taxon>Betaproteobacteria</taxon>
        <taxon>Burkholderiales</taxon>
        <taxon>Comamonadaceae</taxon>
        <taxon>Paracidovorax</taxon>
    </lineage>
</organism>
<accession>A0A328Z613</accession>
<feature type="domain" description="FMN hydroxy acid dehydrogenase" evidence="8">
    <location>
        <begin position="12"/>
        <end position="371"/>
    </location>
</feature>
<feature type="binding site" evidence="7">
    <location>
        <position position="38"/>
    </location>
    <ligand>
        <name>glyoxylate</name>
        <dbReference type="ChEBI" id="CHEBI:36655"/>
    </ligand>
</feature>
<feature type="binding site" evidence="7">
    <location>
        <position position="120"/>
    </location>
    <ligand>
        <name>FMN</name>
        <dbReference type="ChEBI" id="CHEBI:58210"/>
    </ligand>
</feature>
<dbReference type="InterPro" id="IPR000262">
    <property type="entry name" value="FMN-dep_DH"/>
</dbReference>
<comment type="caution">
    <text evidence="9">The sequence shown here is derived from an EMBL/GenBank/DDBJ whole genome shotgun (WGS) entry which is preliminary data.</text>
</comment>
<dbReference type="PIRSF" id="PIRSF000138">
    <property type="entry name" value="Al-hdrx_acd_dh"/>
    <property type="match status" value="1"/>
</dbReference>
<feature type="binding site" evidence="7">
    <location>
        <begin position="297"/>
        <end position="301"/>
    </location>
    <ligand>
        <name>FMN</name>
        <dbReference type="ChEBI" id="CHEBI:58210"/>
    </ligand>
</feature>
<evidence type="ECO:0000256" key="7">
    <source>
        <dbReference type="PIRSR" id="PIRSR000138-2"/>
    </source>
</evidence>
<dbReference type="Proteomes" id="UP000248856">
    <property type="component" value="Unassembled WGS sequence"/>
</dbReference>
<dbReference type="CDD" id="cd02809">
    <property type="entry name" value="alpha_hydroxyacid_oxid_FMN"/>
    <property type="match status" value="1"/>
</dbReference>
<proteinExistence type="inferred from homology"/>
<dbReference type="OrthoDB" id="9770452at2"/>
<evidence type="ECO:0000256" key="2">
    <source>
        <dbReference type="ARBA" id="ARBA00022630"/>
    </source>
</evidence>
<evidence type="ECO:0000256" key="1">
    <source>
        <dbReference type="ARBA" id="ARBA00001917"/>
    </source>
</evidence>
<feature type="binding site" evidence="7">
    <location>
        <begin position="91"/>
        <end position="93"/>
    </location>
    <ligand>
        <name>FMN</name>
        <dbReference type="ChEBI" id="CHEBI:58210"/>
    </ligand>
</feature>